<keyword evidence="3" id="KW-1185">Reference proteome</keyword>
<dbReference type="PROSITE" id="PS50297">
    <property type="entry name" value="ANK_REP_REGION"/>
    <property type="match status" value="1"/>
</dbReference>
<gene>
    <name evidence="2" type="ORF">SNE40_012545</name>
</gene>
<dbReference type="AlphaFoldDB" id="A0AAN8JLX7"/>
<dbReference type="SUPFAM" id="SSF48403">
    <property type="entry name" value="Ankyrin repeat"/>
    <property type="match status" value="2"/>
</dbReference>
<dbReference type="PANTHER" id="PTHR24172:SF4">
    <property type="entry name" value="ANK_REP_REGION DOMAIN-CONTAINING PROTEIN"/>
    <property type="match status" value="1"/>
</dbReference>
<dbReference type="InterPro" id="IPR036770">
    <property type="entry name" value="Ankyrin_rpt-contain_sf"/>
</dbReference>
<dbReference type="Pfam" id="PF12796">
    <property type="entry name" value="Ank_2"/>
    <property type="match status" value="1"/>
</dbReference>
<organism evidence="2 3">
    <name type="scientific">Patella caerulea</name>
    <name type="common">Rayed Mediterranean limpet</name>
    <dbReference type="NCBI Taxonomy" id="87958"/>
    <lineage>
        <taxon>Eukaryota</taxon>
        <taxon>Metazoa</taxon>
        <taxon>Spiralia</taxon>
        <taxon>Lophotrochozoa</taxon>
        <taxon>Mollusca</taxon>
        <taxon>Gastropoda</taxon>
        <taxon>Patellogastropoda</taxon>
        <taxon>Patelloidea</taxon>
        <taxon>Patellidae</taxon>
        <taxon>Patella</taxon>
    </lineage>
</organism>
<dbReference type="PANTHER" id="PTHR24172">
    <property type="entry name" value="ANK_REP_REGION DOMAIN-CONTAINING PROTEIN"/>
    <property type="match status" value="1"/>
</dbReference>
<name>A0AAN8JLX7_PATCE</name>
<evidence type="ECO:0000313" key="3">
    <source>
        <dbReference type="Proteomes" id="UP001347796"/>
    </source>
</evidence>
<dbReference type="SMART" id="SM00248">
    <property type="entry name" value="ANK"/>
    <property type="match status" value="5"/>
</dbReference>
<feature type="repeat" description="ANK" evidence="1">
    <location>
        <begin position="324"/>
        <end position="357"/>
    </location>
</feature>
<comment type="caution">
    <text evidence="2">The sequence shown here is derived from an EMBL/GenBank/DDBJ whole genome shotgun (WGS) entry which is preliminary data.</text>
</comment>
<proteinExistence type="predicted"/>
<dbReference type="Proteomes" id="UP001347796">
    <property type="component" value="Unassembled WGS sequence"/>
</dbReference>
<dbReference type="Gene3D" id="1.25.40.20">
    <property type="entry name" value="Ankyrin repeat-containing domain"/>
    <property type="match status" value="3"/>
</dbReference>
<protein>
    <submittedName>
        <fullName evidence="2">Uncharacterized protein</fullName>
    </submittedName>
</protein>
<evidence type="ECO:0000313" key="2">
    <source>
        <dbReference type="EMBL" id="KAK6180377.1"/>
    </source>
</evidence>
<dbReference type="PROSITE" id="PS50088">
    <property type="entry name" value="ANK_REPEAT"/>
    <property type="match status" value="2"/>
</dbReference>
<accession>A0AAN8JLX7</accession>
<dbReference type="EMBL" id="JAZGQO010000008">
    <property type="protein sequence ID" value="KAK6180377.1"/>
    <property type="molecule type" value="Genomic_DNA"/>
</dbReference>
<reference evidence="2 3" key="1">
    <citation type="submission" date="2024-01" db="EMBL/GenBank/DDBJ databases">
        <title>The genome of the rayed Mediterranean limpet Patella caerulea (Linnaeus, 1758).</title>
        <authorList>
            <person name="Anh-Thu Weber A."/>
            <person name="Halstead-Nussloch G."/>
        </authorList>
    </citation>
    <scope>NUCLEOTIDE SEQUENCE [LARGE SCALE GENOMIC DNA]</scope>
    <source>
        <strain evidence="2">AATW-2023a</strain>
        <tissue evidence="2">Whole specimen</tissue>
    </source>
</reference>
<evidence type="ECO:0000256" key="1">
    <source>
        <dbReference type="PROSITE-ProRule" id="PRU00023"/>
    </source>
</evidence>
<sequence>MALRKSKIYKLIINGNREALVKGMMEYLRSGKSPNIRDPETGGNLLHHIVDNADRFMDPETLTLVYMLACKDVEIDAQDNDGNTSLHKTVKVKGAHRLLIALIRCGIDTGIRNDESLTAEDILLHQKPDGWQTMLHYYNKYKPGLWQALQAEVPDRKLVERLLKSWCRVTSVKNGKVTSFKTLLQSDIKKTDLIQLLESYENTVELALALVGGVGMIVRMWLKQGILNNYDPSTEDIVYQQRYPDTVTVPQPILAATWETNSLTAIDVIMELKTDPNVLYSPNPPVIPPKPLYFNILDSEFRPTNPKIIERIFKDSDFSRRNSEGQTILYELIGRNEPESLIKFVLNKGINLASRDRLGRTAWDFAEEHGRTKHCQLINDQIIRLIKTKKISDVEKLILDSYSHLHDIKDNSGRSVVEIAKKSSTRQMCDIVKLADDIQTYVRRLFQAIEEGIIDDLKKLLSCGKYAAAKDKAGRTPLLRAILRHEKDMVLYLVEEHDFVVNETDNLGRSPLHYAYLFLDDPEVIDVLEKHGADPDLKDVRGLKSGDYNSNVLSSQVYLNLVKEVEDIDLDIYIHETKFDSQFKTAIQAGDFDVVQNLITEIKQHGDPSRYSNVLFDCIDNDKEDIAVFLLMSGFKMDVYKQYDRCDPNDPMCAMMECGHGMTSLLERARQLKFKRVVQVIEDFKKEQTSRASTSR</sequence>
<feature type="repeat" description="ANK" evidence="1">
    <location>
        <begin position="507"/>
        <end position="540"/>
    </location>
</feature>
<dbReference type="InterPro" id="IPR002110">
    <property type="entry name" value="Ankyrin_rpt"/>
</dbReference>
<keyword evidence="1" id="KW-0040">ANK repeat</keyword>